<keyword evidence="6 10" id="KW-0067">ATP-binding</keyword>
<evidence type="ECO:0000256" key="2">
    <source>
        <dbReference type="ARBA" id="ARBA00005417"/>
    </source>
</evidence>
<dbReference type="Gene3D" id="3.40.50.300">
    <property type="entry name" value="P-loop containing nucleotide triphosphate hydrolases"/>
    <property type="match status" value="1"/>
</dbReference>
<dbReference type="PANTHER" id="PTHR43166">
    <property type="entry name" value="AMINO ACID IMPORT ATP-BINDING PROTEIN"/>
    <property type="match status" value="1"/>
</dbReference>
<evidence type="ECO:0000313" key="11">
    <source>
        <dbReference type="Proteomes" id="UP000267418"/>
    </source>
</evidence>
<dbReference type="OrthoDB" id="9802264at2"/>
<protein>
    <submittedName>
        <fullName evidence="10">Amino acid ABC transporter ATP-binding protein</fullName>
    </submittedName>
</protein>
<dbReference type="GO" id="GO:0005886">
    <property type="term" value="C:plasma membrane"/>
    <property type="evidence" value="ECO:0007669"/>
    <property type="project" value="UniProtKB-SubCell"/>
</dbReference>
<dbReference type="GO" id="GO:0016887">
    <property type="term" value="F:ATP hydrolysis activity"/>
    <property type="evidence" value="ECO:0007669"/>
    <property type="project" value="InterPro"/>
</dbReference>
<dbReference type="InterPro" id="IPR030679">
    <property type="entry name" value="ABC_ATPase_HisP-typ"/>
</dbReference>
<evidence type="ECO:0000256" key="6">
    <source>
        <dbReference type="ARBA" id="ARBA00022840"/>
    </source>
</evidence>
<dbReference type="InterPro" id="IPR003593">
    <property type="entry name" value="AAA+_ATPase"/>
</dbReference>
<evidence type="ECO:0000256" key="3">
    <source>
        <dbReference type="ARBA" id="ARBA00022448"/>
    </source>
</evidence>
<dbReference type="GO" id="GO:0015424">
    <property type="term" value="F:ABC-type amino acid transporter activity"/>
    <property type="evidence" value="ECO:0007669"/>
    <property type="project" value="InterPro"/>
</dbReference>
<dbReference type="InterPro" id="IPR050086">
    <property type="entry name" value="MetN_ABC_transporter-like"/>
</dbReference>
<dbReference type="PROSITE" id="PS00211">
    <property type="entry name" value="ABC_TRANSPORTER_1"/>
    <property type="match status" value="1"/>
</dbReference>
<comment type="subcellular location">
    <subcellularLocation>
        <location evidence="1">Cell membrane</location>
        <topology evidence="1">Peripheral membrane protein</topology>
    </subcellularLocation>
</comment>
<dbReference type="AlphaFoldDB" id="A0A431TRJ8"/>
<comment type="similarity">
    <text evidence="2">Belongs to the ABC transporter superfamily.</text>
</comment>
<gene>
    <name evidence="10" type="ORF">EJP69_02995</name>
</gene>
<dbReference type="GO" id="GO:0005524">
    <property type="term" value="F:ATP binding"/>
    <property type="evidence" value="ECO:0007669"/>
    <property type="project" value="UniProtKB-KW"/>
</dbReference>
<keyword evidence="4" id="KW-1003">Cell membrane</keyword>
<evidence type="ECO:0000256" key="7">
    <source>
        <dbReference type="ARBA" id="ARBA00022970"/>
    </source>
</evidence>
<evidence type="ECO:0000313" key="10">
    <source>
        <dbReference type="EMBL" id="RTQ36724.1"/>
    </source>
</evidence>
<dbReference type="Pfam" id="PF00005">
    <property type="entry name" value="ABC_tran"/>
    <property type="match status" value="1"/>
</dbReference>
<feature type="domain" description="ABC transporter" evidence="9">
    <location>
        <begin position="4"/>
        <end position="238"/>
    </location>
</feature>
<dbReference type="EMBL" id="RXOE01000001">
    <property type="protein sequence ID" value="RTQ36724.1"/>
    <property type="molecule type" value="Genomic_DNA"/>
</dbReference>
<dbReference type="Proteomes" id="UP000267418">
    <property type="component" value="Unassembled WGS sequence"/>
</dbReference>
<keyword evidence="3" id="KW-0813">Transport</keyword>
<comment type="caution">
    <text evidence="10">The sequence shown here is derived from an EMBL/GenBank/DDBJ whole genome shotgun (WGS) entry which is preliminary data.</text>
</comment>
<evidence type="ECO:0000256" key="5">
    <source>
        <dbReference type="ARBA" id="ARBA00022741"/>
    </source>
</evidence>
<dbReference type="SMART" id="SM00382">
    <property type="entry name" value="AAA"/>
    <property type="match status" value="1"/>
</dbReference>
<dbReference type="RefSeq" id="WP_126468683.1">
    <property type="nucleotide sequence ID" value="NZ_RXOE01000001.1"/>
</dbReference>
<name>A0A431TRJ8_9BURK</name>
<dbReference type="CDD" id="cd03262">
    <property type="entry name" value="ABC_HisP_GlnQ"/>
    <property type="match status" value="1"/>
</dbReference>
<keyword evidence="11" id="KW-1185">Reference proteome</keyword>
<evidence type="ECO:0000256" key="8">
    <source>
        <dbReference type="ARBA" id="ARBA00023136"/>
    </source>
</evidence>
<dbReference type="SUPFAM" id="SSF52540">
    <property type="entry name" value="P-loop containing nucleoside triphosphate hydrolases"/>
    <property type="match status" value="1"/>
</dbReference>
<sequence length="242" mass="26383">MPLVLIDSVEKHFGDNHVLRGVSTEVAKGDIVALVGRSGSGKSTLLRCVNGLETISGGRIVVDGVDVQSPDTDLALLRRRVGMVFQSFNLFPHLSAAANVTLAPVLTKKIAKDEARDLASRMLERVGLGHKLDAMPSQLSGGQQQRVAIARALAMSPQLMLFDEATSALDPELVGEVLRVMEDLARDGMTMMVVTHEMAFARRVASEVLFMNQGRIWERGTPERMFGSPQTPEFQQFVQSVV</sequence>
<evidence type="ECO:0000256" key="1">
    <source>
        <dbReference type="ARBA" id="ARBA00004202"/>
    </source>
</evidence>
<dbReference type="InterPro" id="IPR027417">
    <property type="entry name" value="P-loop_NTPase"/>
</dbReference>
<evidence type="ECO:0000256" key="4">
    <source>
        <dbReference type="ARBA" id="ARBA00022475"/>
    </source>
</evidence>
<keyword evidence="5" id="KW-0547">Nucleotide-binding</keyword>
<keyword evidence="8" id="KW-0472">Membrane</keyword>
<proteinExistence type="inferred from homology"/>
<dbReference type="PIRSF" id="PIRSF039085">
    <property type="entry name" value="ABC_ATPase_HisP"/>
    <property type="match status" value="1"/>
</dbReference>
<evidence type="ECO:0000259" key="9">
    <source>
        <dbReference type="PROSITE" id="PS50893"/>
    </source>
</evidence>
<organism evidence="10 11">
    <name type="scientific">Variovorax gossypii</name>
    <dbReference type="NCBI Taxonomy" id="1679495"/>
    <lineage>
        <taxon>Bacteria</taxon>
        <taxon>Pseudomonadati</taxon>
        <taxon>Pseudomonadota</taxon>
        <taxon>Betaproteobacteria</taxon>
        <taxon>Burkholderiales</taxon>
        <taxon>Comamonadaceae</taxon>
        <taxon>Variovorax</taxon>
    </lineage>
</organism>
<dbReference type="FunFam" id="3.40.50.300:FF:000020">
    <property type="entry name" value="Amino acid ABC transporter ATP-binding component"/>
    <property type="match status" value="1"/>
</dbReference>
<reference evidence="10 11" key="1">
    <citation type="submission" date="2018-12" db="EMBL/GenBank/DDBJ databases">
        <title>The genome of Variovorax gossypii DSM 100435.</title>
        <authorList>
            <person name="Gao J."/>
            <person name="Sun J."/>
        </authorList>
    </citation>
    <scope>NUCLEOTIDE SEQUENCE [LARGE SCALE GENOMIC DNA]</scope>
    <source>
        <strain evidence="10 11">DSM 100435</strain>
    </source>
</reference>
<dbReference type="PROSITE" id="PS50893">
    <property type="entry name" value="ABC_TRANSPORTER_2"/>
    <property type="match status" value="1"/>
</dbReference>
<dbReference type="PANTHER" id="PTHR43166:SF9">
    <property type="entry name" value="GLUTAMATE_ASPARTATE IMPORT ATP-BINDING PROTEIN GLTL"/>
    <property type="match status" value="1"/>
</dbReference>
<dbReference type="InterPro" id="IPR017871">
    <property type="entry name" value="ABC_transporter-like_CS"/>
</dbReference>
<accession>A0A431TRJ8</accession>
<keyword evidence="7" id="KW-0029">Amino-acid transport</keyword>
<dbReference type="InterPro" id="IPR003439">
    <property type="entry name" value="ABC_transporter-like_ATP-bd"/>
</dbReference>